<feature type="domain" description="Amine oxidase" evidence="5">
    <location>
        <begin position="13"/>
        <end position="426"/>
    </location>
</feature>
<dbReference type="InterPro" id="IPR050703">
    <property type="entry name" value="Flavin_MAO"/>
</dbReference>
<dbReference type="SUPFAM" id="SSF51905">
    <property type="entry name" value="FAD/NAD(P)-binding domain"/>
    <property type="match status" value="1"/>
</dbReference>
<dbReference type="KEGG" id="apac:S7S_17000"/>
<dbReference type="Gene3D" id="3.50.50.60">
    <property type="entry name" value="FAD/NAD(P)-binding domain"/>
    <property type="match status" value="1"/>
</dbReference>
<dbReference type="InterPro" id="IPR036188">
    <property type="entry name" value="FAD/NAD-bd_sf"/>
</dbReference>
<name>A0A0B4XU55_9GAMM</name>
<accession>A0A0B4XU55</accession>
<keyword evidence="7" id="KW-1185">Reference proteome</keyword>
<dbReference type="RefSeq" id="WP_008732993.1">
    <property type="nucleotide sequence ID" value="NZ_CP004387.1"/>
</dbReference>
<evidence type="ECO:0000256" key="2">
    <source>
        <dbReference type="ARBA" id="ARBA00005995"/>
    </source>
</evidence>
<dbReference type="SUPFAM" id="SSF54373">
    <property type="entry name" value="FAD-linked reductases, C-terminal domain"/>
    <property type="match status" value="1"/>
</dbReference>
<dbReference type="OrthoDB" id="337830at2"/>
<evidence type="ECO:0000256" key="1">
    <source>
        <dbReference type="ARBA" id="ARBA00001974"/>
    </source>
</evidence>
<dbReference type="PANTHER" id="PTHR43563">
    <property type="entry name" value="AMINE OXIDASE"/>
    <property type="match status" value="1"/>
</dbReference>
<protein>
    <submittedName>
        <fullName evidence="6">Flavin-containing monoamine oxidase A</fullName>
    </submittedName>
</protein>
<feature type="binding site" evidence="4">
    <location>
        <position position="215"/>
    </location>
    <ligand>
        <name>FAD</name>
        <dbReference type="ChEBI" id="CHEBI:57692"/>
    </ligand>
</feature>
<evidence type="ECO:0000313" key="7">
    <source>
        <dbReference type="Proteomes" id="UP000006764"/>
    </source>
</evidence>
<dbReference type="Proteomes" id="UP000006764">
    <property type="component" value="Chromosome"/>
</dbReference>
<comment type="similarity">
    <text evidence="2">Belongs to the flavin monoamine oxidase family.</text>
</comment>
<reference evidence="6 7" key="1">
    <citation type="journal article" date="2012" name="J. Bacteriol.">
        <title>Genome sequence of an alkane-degrading bacterium, Alcanivorax pacificus type strain W11-5, isolated from deep sea sediment.</title>
        <authorList>
            <person name="Lai Q."/>
            <person name="Shao Z."/>
        </authorList>
    </citation>
    <scope>NUCLEOTIDE SEQUENCE [LARGE SCALE GENOMIC DNA]</scope>
    <source>
        <strain evidence="6 7">W11-5</strain>
    </source>
</reference>
<feature type="binding site" evidence="4">
    <location>
        <position position="402"/>
    </location>
    <ligand>
        <name>FAD</name>
        <dbReference type="ChEBI" id="CHEBI:57692"/>
    </ligand>
</feature>
<dbReference type="STRING" id="391936.S7S_17000"/>
<proteinExistence type="inferred from homology"/>
<dbReference type="PRINTS" id="PR00757">
    <property type="entry name" value="AMINEOXDASEF"/>
</dbReference>
<evidence type="ECO:0000256" key="3">
    <source>
        <dbReference type="ARBA" id="ARBA00023002"/>
    </source>
</evidence>
<evidence type="ECO:0000256" key="4">
    <source>
        <dbReference type="PIRSR" id="PIRSR601613-1"/>
    </source>
</evidence>
<dbReference type="Pfam" id="PF01593">
    <property type="entry name" value="Amino_oxidase"/>
    <property type="match status" value="1"/>
</dbReference>
<dbReference type="Gene3D" id="3.90.660.10">
    <property type="match status" value="1"/>
</dbReference>
<keyword evidence="3" id="KW-0560">Oxidoreductase</keyword>
<dbReference type="AlphaFoldDB" id="A0A0B4XU55"/>
<organism evidence="6 7">
    <name type="scientific">Isoalcanivorax pacificus W11-5</name>
    <dbReference type="NCBI Taxonomy" id="391936"/>
    <lineage>
        <taxon>Bacteria</taxon>
        <taxon>Pseudomonadati</taxon>
        <taxon>Pseudomonadota</taxon>
        <taxon>Gammaproteobacteria</taxon>
        <taxon>Oceanospirillales</taxon>
        <taxon>Alcanivoracaceae</taxon>
        <taxon>Isoalcanivorax</taxon>
    </lineage>
</organism>
<comment type="cofactor">
    <cofactor evidence="1">
        <name>FAD</name>
        <dbReference type="ChEBI" id="CHEBI:57692"/>
    </cofactor>
</comment>
<evidence type="ECO:0000259" key="5">
    <source>
        <dbReference type="Pfam" id="PF01593"/>
    </source>
</evidence>
<sequence>MDDVDVAVIGAGFSGLVAARTLQRSGLSVRVLEAADRVGGRAMTESSAAGTPVDLGGQWIGHHHVRMQALAQEFGMTLFPSHTRGKMLIRDGQQNLSRLSPATLSALMSLIWLAIMARTGLGVRDDRTLADWLAGISPSRARRLIDIVTATLTATDPERISVQAVADALNASGGLLEMLSFKGGAQESLLSGGAGGLAAAIAETLGPAVSLNQSVTALLRDAQGVTVHTPHGAIRARHVIVATAPPVAERIRHEPPLPAGRAQLQRDTFMGTIYKAVIVYDTPFWRTDGLSGELLALDSLVATAADISPPGGPGHLCTLVPGQAARTLSNLDTTTRRETVLHTLATHFGERARAPVSFHEKSWHEDRFVLGGYTAWSKPGTSAALADVGTEATGRVHWAGTESATQFRGYFEGAVRAGERAAAEVLAAG</sequence>
<dbReference type="HOGENOM" id="CLU_004498_0_4_6"/>
<dbReference type="GO" id="GO:0016491">
    <property type="term" value="F:oxidoreductase activity"/>
    <property type="evidence" value="ECO:0007669"/>
    <property type="project" value="UniProtKB-KW"/>
</dbReference>
<feature type="binding site" evidence="4">
    <location>
        <begin position="33"/>
        <end position="34"/>
    </location>
    <ligand>
        <name>FAD</name>
        <dbReference type="ChEBI" id="CHEBI:57692"/>
    </ligand>
</feature>
<gene>
    <name evidence="6" type="ORF">S7S_17000</name>
</gene>
<feature type="binding site" evidence="4">
    <location>
        <position position="14"/>
    </location>
    <ligand>
        <name>FAD</name>
        <dbReference type="ChEBI" id="CHEBI:57692"/>
    </ligand>
</feature>
<dbReference type="PANTHER" id="PTHR43563:SF1">
    <property type="entry name" value="AMINE OXIDASE [FLAVIN-CONTAINING] B"/>
    <property type="match status" value="1"/>
</dbReference>
<dbReference type="Gene3D" id="1.10.405.10">
    <property type="entry name" value="Guanine Nucleotide Dissociation Inhibitor, domain 1"/>
    <property type="match status" value="1"/>
</dbReference>
<dbReference type="InterPro" id="IPR001613">
    <property type="entry name" value="Flavin_amine_oxidase"/>
</dbReference>
<dbReference type="InterPro" id="IPR002937">
    <property type="entry name" value="Amino_oxidase"/>
</dbReference>
<dbReference type="EMBL" id="CP004387">
    <property type="protein sequence ID" value="AJD49812.1"/>
    <property type="molecule type" value="Genomic_DNA"/>
</dbReference>
<evidence type="ECO:0000313" key="6">
    <source>
        <dbReference type="EMBL" id="AJD49812.1"/>
    </source>
</evidence>